<feature type="domain" description="Trs120/TRAPPC9 first Ig-like" evidence="6">
    <location>
        <begin position="732"/>
        <end position="852"/>
    </location>
</feature>
<dbReference type="InterPro" id="IPR058565">
    <property type="entry name" value="Ig_TRAPPC9_Trs120_1st"/>
</dbReference>
<keyword evidence="9" id="KW-1185">Reference proteome</keyword>
<feature type="region of interest" description="Disordered" evidence="3">
    <location>
        <begin position="111"/>
        <end position="132"/>
    </location>
</feature>
<feature type="compositionally biased region" description="Polar residues" evidence="3">
    <location>
        <begin position="270"/>
        <end position="279"/>
    </location>
</feature>
<evidence type="ECO:0000259" key="7">
    <source>
        <dbReference type="Pfam" id="PF26282"/>
    </source>
</evidence>
<dbReference type="Pfam" id="PF26254">
    <property type="entry name" value="Ig_TRAPPC9-Trs120_1st"/>
    <property type="match status" value="1"/>
</dbReference>
<dbReference type="GO" id="GO:0005802">
    <property type="term" value="C:trans-Golgi network"/>
    <property type="evidence" value="ECO:0007669"/>
    <property type="project" value="TreeGrafter"/>
</dbReference>
<feature type="compositionally biased region" description="Polar residues" evidence="3">
    <location>
        <begin position="116"/>
        <end position="126"/>
    </location>
</feature>
<dbReference type="OrthoDB" id="27962at2759"/>
<dbReference type="InterPro" id="IPR058567">
    <property type="entry name" value="Ig_TRAPPC9_Trs120_3rd"/>
</dbReference>
<evidence type="ECO:0000313" key="9">
    <source>
        <dbReference type="Proteomes" id="UP000799429"/>
    </source>
</evidence>
<dbReference type="EMBL" id="MU006101">
    <property type="protein sequence ID" value="KAF2837112.1"/>
    <property type="molecule type" value="Genomic_DNA"/>
</dbReference>
<feature type="region of interest" description="Disordered" evidence="3">
    <location>
        <begin position="218"/>
        <end position="240"/>
    </location>
</feature>
<keyword evidence="2" id="KW-0333">Golgi apparatus</keyword>
<evidence type="ECO:0000259" key="6">
    <source>
        <dbReference type="Pfam" id="PF26254"/>
    </source>
</evidence>
<evidence type="ECO:0000256" key="1">
    <source>
        <dbReference type="ARBA" id="ARBA00004555"/>
    </source>
</evidence>
<protein>
    <submittedName>
        <fullName evidence="8">Trs120-domain-containing protein</fullName>
    </submittedName>
</protein>
<dbReference type="Proteomes" id="UP000799429">
    <property type="component" value="Unassembled WGS sequence"/>
</dbReference>
<dbReference type="Pfam" id="PF26251">
    <property type="entry name" value="TPR_TRAPPC9-Trs120"/>
    <property type="match status" value="1"/>
</dbReference>
<gene>
    <name evidence="8" type="ORF">M501DRAFT_1059580</name>
</gene>
<evidence type="ECO:0000259" key="4">
    <source>
        <dbReference type="Pfam" id="PF08626"/>
    </source>
</evidence>
<dbReference type="Pfam" id="PF08626">
    <property type="entry name" value="TRAPPC9-Trs120"/>
    <property type="match status" value="1"/>
</dbReference>
<comment type="subcellular location">
    <subcellularLocation>
        <location evidence="1">Golgi apparatus</location>
    </subcellularLocation>
</comment>
<feature type="domain" description="Trs120/TRAPPC9 third Ig-like" evidence="7">
    <location>
        <begin position="1067"/>
        <end position="1177"/>
    </location>
</feature>
<dbReference type="InterPro" id="IPR058564">
    <property type="entry name" value="TPR_TRAPPC9_Trs120"/>
</dbReference>
<proteinExistence type="predicted"/>
<feature type="region of interest" description="Disordered" evidence="3">
    <location>
        <begin position="270"/>
        <end position="344"/>
    </location>
</feature>
<organism evidence="8 9">
    <name type="scientific">Patellaria atrata CBS 101060</name>
    <dbReference type="NCBI Taxonomy" id="1346257"/>
    <lineage>
        <taxon>Eukaryota</taxon>
        <taxon>Fungi</taxon>
        <taxon>Dikarya</taxon>
        <taxon>Ascomycota</taxon>
        <taxon>Pezizomycotina</taxon>
        <taxon>Dothideomycetes</taxon>
        <taxon>Dothideomycetes incertae sedis</taxon>
        <taxon>Patellariales</taxon>
        <taxon>Patellariaceae</taxon>
        <taxon>Patellaria</taxon>
    </lineage>
</organism>
<dbReference type="InterPro" id="IPR013935">
    <property type="entry name" value="Trs120_TRAPPC9"/>
</dbReference>
<dbReference type="PANTHER" id="PTHR21512">
    <property type="entry name" value="TRAFFICKING PROTEIN PARTICLE COMPLEX SUBUNIT 9"/>
    <property type="match status" value="1"/>
</dbReference>
<accession>A0A9P4S8B4</accession>
<feature type="compositionally biased region" description="Polar residues" evidence="3">
    <location>
        <begin position="307"/>
        <end position="343"/>
    </location>
</feature>
<dbReference type="Pfam" id="PF26282">
    <property type="entry name" value="Ig_TRAPPC9-Trs120_3rd"/>
    <property type="match status" value="1"/>
</dbReference>
<evidence type="ECO:0000313" key="8">
    <source>
        <dbReference type="EMBL" id="KAF2837112.1"/>
    </source>
</evidence>
<feature type="domain" description="Trs120/TRAPPC9 TPR region" evidence="5">
    <location>
        <begin position="460"/>
        <end position="672"/>
    </location>
</feature>
<evidence type="ECO:0000259" key="5">
    <source>
        <dbReference type="Pfam" id="PF26251"/>
    </source>
</evidence>
<sequence length="1222" mass="133628">MVVDSFSPIAPARIKALLLPVGKTKRSRFLSFVKRLQQDSVVRLGDITPDPRPDRNMFSPLAFPKGLLLYDLSTALPSAAQLALSPFELYREPLLILGLSDGVEYHLDEYSEVDSSETSQNDTSSGDFKHDDAEKELQGVVEMLREHYPKALVHQLLIFDSALPANPSWLPHGSIQIPSIDHSKTTTMKTVMCDISALFLAEMTTLAKSYEALTMIPTPSNQPGQLESWGSNGFSSDSRRNSQTIINSSASTPTTVQHHHRMSMPAHLLSATSSGSTPVSPFPSSPATTPRPNTPNFPPGSGHATPTDASRPSSTHARHQSVLSPGPTNSNISIQGFGSNSGNDIERRIKNSRMGILMGLFHLMAGNWPTALQLLSEHISDARRTLDHAWIAQSLHLMLVSMILYTSEGLSFEMPSVLNAMLPNGSKITPQNAFNRLSSIPQIELQPNPDTEAVNARLLLNNLDDLVSQVLSYYHRTTSLPKQIVHEFALRMGRAMFIVYSQNGRLNNDISRNQLYGTLATAKLSRRDIKCSFQTCRKIAAIVEQAFPTDEDKFLASDHKLHLFGGIAEIFGDIGQTRHQALALEELVTTLTSELIRSRTQQAAHLGVHPATNMFLKNAADTVRGIDTLLDIYRKNVKGNPALQSHAIERCIDFFQAYGDVQGVQKLSAEKLAMKINIPAYMIDQQRAYGALVRTEGVGAALSVDAAGLWWDKDALQSITILKTTKDLELKFVPAASIATPTISGPFLYNPNQTRSDKLAAPEVFVVDTYRSIQITLRNLLDVEVLLESLELVIDGGESKDWTIVPQTYVSLKPRSDNGIILFGMPHTEGEFTITGCRLKASGCKQKNLIPRNRRDSSSRVQVIGPQPLLKLPGIKATTPLAVGPLLAGQSKIFTVPLKNLSPPSSRITCIRMISTDTATTALEVTLKSTTDAIRAFQTELLLAQPAFVIKSIQTPSKSFTDPTDIDIAHSEDLTLEIQAHGKPNLSTASIQLDYGAAASSEAFYTRTLTLPIALSVTPSLYLHSHAIHPLAPSTFQHLRRLPTPLTPTTLPYLPILPPSSAPTRAFILTLALANASPKPLTADLLSRPLPYTPPSSTNPLKHISQVTIPANDVAKLFVALPVMKVDELTLEKPIPSRRGRQFVVNASLSEEQVRRERVGFWCGEGLIGAVRVVFTEGEKWEAGDDWEEVEGLGDGDARIGEVSLSGLLRLSVEEVGVVREA</sequence>
<dbReference type="PANTHER" id="PTHR21512:SF5">
    <property type="entry name" value="TRAFFICKING PROTEIN PARTICLE COMPLEX SUBUNIT 9"/>
    <property type="match status" value="1"/>
</dbReference>
<reference evidence="8" key="1">
    <citation type="journal article" date="2020" name="Stud. Mycol.">
        <title>101 Dothideomycetes genomes: a test case for predicting lifestyles and emergence of pathogens.</title>
        <authorList>
            <person name="Haridas S."/>
            <person name="Albert R."/>
            <person name="Binder M."/>
            <person name="Bloem J."/>
            <person name="Labutti K."/>
            <person name="Salamov A."/>
            <person name="Andreopoulos B."/>
            <person name="Baker S."/>
            <person name="Barry K."/>
            <person name="Bills G."/>
            <person name="Bluhm B."/>
            <person name="Cannon C."/>
            <person name="Castanera R."/>
            <person name="Culley D."/>
            <person name="Daum C."/>
            <person name="Ezra D."/>
            <person name="Gonzalez J."/>
            <person name="Henrissat B."/>
            <person name="Kuo A."/>
            <person name="Liang C."/>
            <person name="Lipzen A."/>
            <person name="Lutzoni F."/>
            <person name="Magnuson J."/>
            <person name="Mondo S."/>
            <person name="Nolan M."/>
            <person name="Ohm R."/>
            <person name="Pangilinan J."/>
            <person name="Park H.-J."/>
            <person name="Ramirez L."/>
            <person name="Alfaro M."/>
            <person name="Sun H."/>
            <person name="Tritt A."/>
            <person name="Yoshinaga Y."/>
            <person name="Zwiers L.-H."/>
            <person name="Turgeon B."/>
            <person name="Goodwin S."/>
            <person name="Spatafora J."/>
            <person name="Crous P."/>
            <person name="Grigoriev I."/>
        </authorList>
    </citation>
    <scope>NUCLEOTIDE SEQUENCE</scope>
    <source>
        <strain evidence="8">CBS 101060</strain>
    </source>
</reference>
<feature type="domain" description="Trs120/TRAPPC9 N-terminal" evidence="4">
    <location>
        <begin position="6"/>
        <end position="417"/>
    </location>
</feature>
<dbReference type="AlphaFoldDB" id="A0A9P4S8B4"/>
<name>A0A9P4S8B4_9PEZI</name>
<dbReference type="InterPro" id="IPR058563">
    <property type="entry name" value="Trs120_TRAPPC9_N"/>
</dbReference>
<evidence type="ECO:0000256" key="2">
    <source>
        <dbReference type="ARBA" id="ARBA00023034"/>
    </source>
</evidence>
<comment type="caution">
    <text evidence="8">The sequence shown here is derived from an EMBL/GenBank/DDBJ whole genome shotgun (WGS) entry which is preliminary data.</text>
</comment>
<evidence type="ECO:0000256" key="3">
    <source>
        <dbReference type="SAM" id="MobiDB-lite"/>
    </source>
</evidence>
<dbReference type="Pfam" id="PF26280">
    <property type="entry name" value="Ig_TRAPPC9-Trs120_2nd"/>
    <property type="match status" value="1"/>
</dbReference>